<dbReference type="Proteomes" id="UP000017048">
    <property type="component" value="Unassembled WGS sequence"/>
</dbReference>
<comment type="caution">
    <text evidence="2">The sequence shown here is derived from an EMBL/GenBank/DDBJ whole genome shotgun (WGS) entry which is preliminary data.</text>
</comment>
<evidence type="ECO:0000313" key="3">
    <source>
        <dbReference type="Proteomes" id="UP000017048"/>
    </source>
</evidence>
<sequence length="90" mass="9071">MCGCAAIRPRSAKSAGPPSTAGSTAASGGIFIDLQGPIAAIGRDLESGRALNFRIDATIGGRAAGSVRVPTDEASEVAVTQLRVWCAEIT</sequence>
<evidence type="ECO:0000256" key="1">
    <source>
        <dbReference type="SAM" id="MobiDB-lite"/>
    </source>
</evidence>
<dbReference type="EMBL" id="BAFO02000019">
    <property type="protein sequence ID" value="GAD83412.1"/>
    <property type="molecule type" value="Genomic_DNA"/>
</dbReference>
<accession>U5E3Z9</accession>
<organism evidence="2 3">
    <name type="scientific">Nocardia asteroides NBRC 15531</name>
    <dbReference type="NCBI Taxonomy" id="1110697"/>
    <lineage>
        <taxon>Bacteria</taxon>
        <taxon>Bacillati</taxon>
        <taxon>Actinomycetota</taxon>
        <taxon>Actinomycetes</taxon>
        <taxon>Mycobacteriales</taxon>
        <taxon>Nocardiaceae</taxon>
        <taxon>Nocardia</taxon>
    </lineage>
</organism>
<protein>
    <submittedName>
        <fullName evidence="2">Uncharacterized protein</fullName>
    </submittedName>
</protein>
<evidence type="ECO:0000313" key="2">
    <source>
        <dbReference type="EMBL" id="GAD83412.1"/>
    </source>
</evidence>
<feature type="region of interest" description="Disordered" evidence="1">
    <location>
        <begin position="1"/>
        <end position="24"/>
    </location>
</feature>
<name>U5E3Z9_NOCAS</name>
<gene>
    <name evidence="2" type="ORF">NCAST_19_01140</name>
</gene>
<proteinExistence type="predicted"/>
<keyword evidence="3" id="KW-1185">Reference proteome</keyword>
<dbReference type="AlphaFoldDB" id="U5E3Z9"/>
<reference evidence="2 3" key="1">
    <citation type="journal article" date="2014" name="BMC Genomics">
        <title>Genome based analysis of type-I polyketide synthase and nonribosomal peptide synthetase gene clusters in seven strains of five representative Nocardia species.</title>
        <authorList>
            <person name="Komaki H."/>
            <person name="Ichikawa N."/>
            <person name="Hosoyama A."/>
            <person name="Takahashi-Nakaguchi A."/>
            <person name="Matsuzawa T."/>
            <person name="Suzuki K."/>
            <person name="Fujita N."/>
            <person name="Gonoi T."/>
        </authorList>
    </citation>
    <scope>NUCLEOTIDE SEQUENCE [LARGE SCALE GENOMIC DNA]</scope>
    <source>
        <strain evidence="2 3">NBRC 15531</strain>
    </source>
</reference>